<evidence type="ECO:0000313" key="2">
    <source>
        <dbReference type="EMBL" id="CAG7649437.1"/>
    </source>
</evidence>
<protein>
    <recommendedName>
        <fullName evidence="1">Methyltransferase domain-containing protein</fullName>
    </recommendedName>
</protein>
<gene>
    <name evidence="2" type="ORF">PAESOLCIP111_05868</name>
</gene>
<reference evidence="2" key="1">
    <citation type="submission" date="2021-06" db="EMBL/GenBank/DDBJ databases">
        <authorList>
            <person name="Criscuolo A."/>
        </authorList>
    </citation>
    <scope>NUCLEOTIDE SEQUENCE</scope>
    <source>
        <strain evidence="2">CIP111600</strain>
    </source>
</reference>
<dbReference type="EMBL" id="CAJVAS010000048">
    <property type="protein sequence ID" value="CAG7649437.1"/>
    <property type="molecule type" value="Genomic_DNA"/>
</dbReference>
<dbReference type="RefSeq" id="WP_218095555.1">
    <property type="nucleotide sequence ID" value="NZ_CAJVAS010000048.1"/>
</dbReference>
<accession>A0A916K8K0</accession>
<dbReference type="Proteomes" id="UP000693672">
    <property type="component" value="Unassembled WGS sequence"/>
</dbReference>
<name>A0A916K8K0_9BACL</name>
<feature type="domain" description="Methyltransferase" evidence="1">
    <location>
        <begin position="42"/>
        <end position="137"/>
    </location>
</feature>
<dbReference type="Pfam" id="PF13649">
    <property type="entry name" value="Methyltransf_25"/>
    <property type="match status" value="1"/>
</dbReference>
<proteinExistence type="predicted"/>
<dbReference type="AlphaFoldDB" id="A0A916K8K0"/>
<organism evidence="2 3">
    <name type="scientific">Paenibacillus solanacearum</name>
    <dbReference type="NCBI Taxonomy" id="2048548"/>
    <lineage>
        <taxon>Bacteria</taxon>
        <taxon>Bacillati</taxon>
        <taxon>Bacillota</taxon>
        <taxon>Bacilli</taxon>
        <taxon>Bacillales</taxon>
        <taxon>Paenibacillaceae</taxon>
        <taxon>Paenibacillus</taxon>
    </lineage>
</organism>
<dbReference type="CDD" id="cd02440">
    <property type="entry name" value="AdoMet_MTases"/>
    <property type="match status" value="1"/>
</dbReference>
<dbReference type="InterPro" id="IPR041698">
    <property type="entry name" value="Methyltransf_25"/>
</dbReference>
<evidence type="ECO:0000313" key="3">
    <source>
        <dbReference type="Proteomes" id="UP000693672"/>
    </source>
</evidence>
<evidence type="ECO:0000259" key="1">
    <source>
        <dbReference type="Pfam" id="PF13649"/>
    </source>
</evidence>
<sequence length="257" mass="29191">MSFSLYGELCTEVYDLTKTIGHSFGGDIQYYRDRLQACDGKILEAMVGSGRVMIPLLEAGLNIDGVDASPQMLASCRQRCEERGLNAPLFEARLQELALPYRYQAIMIPSGSFLLIEKREESIAVLERFFEHLEPGGRLILDIFLPKALDFEKGKVGTSTYHFPNGDIITMEGKLVEANLFEQYKVSYLKYEKWRNGVLLQTELQRFALRWYGVEELKLVLADIGFTNITVSADFEFGKPPTNANQTYVYEASKPLR</sequence>
<comment type="caution">
    <text evidence="2">The sequence shown here is derived from an EMBL/GenBank/DDBJ whole genome shotgun (WGS) entry which is preliminary data.</text>
</comment>
<keyword evidence="3" id="KW-1185">Reference proteome</keyword>